<protein>
    <submittedName>
        <fullName evidence="6">Putative phage associated protein</fullName>
    </submittedName>
</protein>
<evidence type="ECO:0000313" key="7">
    <source>
        <dbReference type="Proteomes" id="UP000254176"/>
    </source>
</evidence>
<dbReference type="Proteomes" id="UP000254176">
    <property type="component" value="Unassembled WGS sequence"/>
</dbReference>
<feature type="region of interest" description="Disordered" evidence="2">
    <location>
        <begin position="859"/>
        <end position="888"/>
    </location>
</feature>
<dbReference type="InterPro" id="IPR041131">
    <property type="entry name" value="MuF_C"/>
</dbReference>
<feature type="region of interest" description="Disordered" evidence="2">
    <location>
        <begin position="1038"/>
        <end position="1094"/>
    </location>
</feature>
<dbReference type="Pfam" id="PF18858">
    <property type="entry name" value="LPD39"/>
    <property type="match status" value="1"/>
</dbReference>
<dbReference type="RefSeq" id="WP_002256554.1">
    <property type="nucleotide sequence ID" value="NZ_CP020401.2"/>
</dbReference>
<proteinExistence type="predicted"/>
<feature type="region of interest" description="Disordered" evidence="2">
    <location>
        <begin position="515"/>
        <end position="549"/>
    </location>
</feature>
<dbReference type="Pfam" id="PF18819">
    <property type="entry name" value="MuF_C"/>
    <property type="match status" value="1"/>
</dbReference>
<feature type="domain" description="Large polyvalent protein-associated" evidence="3">
    <location>
        <begin position="1747"/>
        <end position="1851"/>
    </location>
</feature>
<feature type="domain" description="Phage MuF C-terminal" evidence="4">
    <location>
        <begin position="1338"/>
        <end position="1441"/>
    </location>
</feature>
<feature type="compositionally biased region" description="Basic and acidic residues" evidence="2">
    <location>
        <begin position="439"/>
        <end position="451"/>
    </location>
</feature>
<evidence type="ECO:0000256" key="1">
    <source>
        <dbReference type="SAM" id="Coils"/>
    </source>
</evidence>
<evidence type="ECO:0000259" key="3">
    <source>
        <dbReference type="Pfam" id="PF18798"/>
    </source>
</evidence>
<evidence type="ECO:0000259" key="5">
    <source>
        <dbReference type="Pfam" id="PF18858"/>
    </source>
</evidence>
<evidence type="ECO:0000259" key="4">
    <source>
        <dbReference type="Pfam" id="PF18819"/>
    </source>
</evidence>
<dbReference type="InterPro" id="IPR041639">
    <property type="entry name" value="LPD39"/>
</dbReference>
<name>A0A378VPT3_NEIME</name>
<feature type="region of interest" description="Disordered" evidence="2">
    <location>
        <begin position="429"/>
        <end position="458"/>
    </location>
</feature>
<keyword evidence="1" id="KW-0175">Coiled coil</keyword>
<organism evidence="6 7">
    <name type="scientific">Neisseria meningitidis</name>
    <dbReference type="NCBI Taxonomy" id="487"/>
    <lineage>
        <taxon>Bacteria</taxon>
        <taxon>Pseudomonadati</taxon>
        <taxon>Pseudomonadota</taxon>
        <taxon>Betaproteobacteria</taxon>
        <taxon>Neisseriales</taxon>
        <taxon>Neisseriaceae</taxon>
        <taxon>Neisseria</taxon>
    </lineage>
</organism>
<feature type="compositionally biased region" description="Low complexity" evidence="2">
    <location>
        <begin position="1055"/>
        <end position="1067"/>
    </location>
</feature>
<dbReference type="NCBIfam" id="NF032893">
    <property type="entry name" value="tail-700"/>
    <property type="match status" value="1"/>
</dbReference>
<gene>
    <name evidence="6" type="ORF">NCTC8554_00697</name>
</gene>
<feature type="coiled-coil region" evidence="1">
    <location>
        <begin position="2077"/>
        <end position="2104"/>
    </location>
</feature>
<feature type="domain" description="Large polyvalent protein-associated" evidence="5">
    <location>
        <begin position="1947"/>
        <end position="2137"/>
    </location>
</feature>
<dbReference type="Pfam" id="PF18798">
    <property type="entry name" value="LPD3"/>
    <property type="match status" value="2"/>
</dbReference>
<evidence type="ECO:0000256" key="2">
    <source>
        <dbReference type="SAM" id="MobiDB-lite"/>
    </source>
</evidence>
<feature type="domain" description="Large polyvalent protein-associated" evidence="3">
    <location>
        <begin position="1116"/>
        <end position="1220"/>
    </location>
</feature>
<dbReference type="EMBL" id="UGRP01000001">
    <property type="protein sequence ID" value="SUA19012.1"/>
    <property type="molecule type" value="Genomic_DNA"/>
</dbReference>
<dbReference type="InterPro" id="IPR040824">
    <property type="entry name" value="LPD3"/>
</dbReference>
<feature type="compositionally biased region" description="Low complexity" evidence="2">
    <location>
        <begin position="1038"/>
        <end position="1048"/>
    </location>
</feature>
<reference evidence="6 7" key="1">
    <citation type="submission" date="2018-06" db="EMBL/GenBank/DDBJ databases">
        <authorList>
            <consortium name="Pathogen Informatics"/>
            <person name="Doyle S."/>
        </authorList>
    </citation>
    <scope>NUCLEOTIDE SEQUENCE [LARGE SCALE GENOMIC DNA]</scope>
    <source>
        <strain evidence="6 7">NCTC8554</strain>
    </source>
</reference>
<evidence type="ECO:0000313" key="6">
    <source>
        <dbReference type="EMBL" id="SUA19012.1"/>
    </source>
</evidence>
<sequence length="2932" mass="313765">MSDLVRYDPLEHGQLVGGLKKYRGFTQKDAWAAADDTALTRGFKNSMRSARMAWNDLTGDKEELGQLKAEDMDYRKIQEGRKSQARRELGEAWEKGEGVGGGLSNVWEELKKDWREKGLDGVLEDVGEMGGATLEQAPNALVPLATTTVGGILGTLAGGNTAVGAYAGATLGNTLMEYGEQLDRAAEAAGVDPTDKDAMMAFIDRGAPGALKNAAVKGAVVGAVDMATMKLGGSILNMGKKAAEKAALKKMGVAAADKAAVAAAKGTPEFAALAKESAKGGLGGAARHAAAFALEPASEFAGEYLGTGLANGEWDEKGAALEAFSSLGHSAVEFVGTKAYAAISDPLRLSAEQKADALADAKGNIEGNRKAGKLTPEEAQALRAAVEAALDGGVEQGGAGFDTAHHDQLYLTLQQFVDRTKQKEAEQFFNSPADGNTPHAEELAREMEKQPDVSGIPSEDEAEFLNTGVMSDGLARQYADMADKYRAKPSEAMGIDPDDGAISAAAALAVDSGAAVPSVPSDDVETPTVADDVLSGRSADADRGGVSSAYGNVRSGGAASVASGGAGRSAAAASGGIARVAPLPAGQYFDGLDTRGRKALAKEAGFDIKGVADFGQIAEPVRQKIEEAYHARIEADYQAASEAKQGYLPPPVRMADAVPVPKKGFSVPADALNKESRRRFDALPETVRRHAQTVADYTTDGIMRQEAGMADMRGHYPAGLAESVRVVRAYRAEHPESADVLDRLNRAVYGYRRNNGWRVPLLSREGERLQGVRTALPDDGASEAVVGGGRGLPRALPTEDKGLAQDVRQGLTQGGRGLTPDTGADANAAALQGLPESAAVASGNAPTHRQNLQVRAHAEGAAPGLSASENLAETDGGKRAPVAGKRPDTVLPVLNPQVAESAVKVSPKKRMADAAADFTRRLAADRRKLEKAGVPLGDGEYRFEHTNRKHIDALAGVLDRLGKGGMLEEFADMAGSSHSDGLVFDSRRYLKGKEAETLQAGGLLEAVPSKSGWDYRLTQEGRALAKVMARSRDAAASAGKSAGKAQSARAKDTPVAGKAAVAKNAANEKPSSDKAAKPETLVKTALDNPQEARRKARVLQGEPVYTVKERQAPQGFKALREWAAALFEKAGGKAVNPEAGEILLNERSVRDSIAHGMNPFKAEAFAAIPDVISQGVVIHEGVNPENGTRYVYISAPVEIEGKDDVVTLLARNTGNGSQMYLHSVATKESILNASDTETAEISRETGKVNSGYIASVLKKLLKYKTQGGKTEDTPSEGLRFSIRFSLDESPDSAFARAVDDVTGGKVPAGFISLGTTPDVWKLVGLPDGKVRISGGVIDKAMNGKHAVTAEALKDLPRHLNSPIAVFKSSASSSNPDGYVVLTELVEREKGKDKPIIAALNLGRAKNGLELLDISSVYGRNNGQLTRAFNQDLLYLDKAKGRHFLTTRPLQLHWDITSDADLVGRNIKTDSDLAQYSSAKKQVSVDKAQRMARQHAESIKKRLAESIGRLAEQVDVVAVSETAPDKAQMLLSERVEGWFDGRTGKITLVAENLTPERAVWVAWHELGHRGFAADGFAKYRAELERADGNSLIRRIADAVQEEREGTGDAAASVRSAAVEEAVVELYAAQRTGDWSGIENRYGVKVGNGLKRGIAGVLARIGAVLRRVLQRLAGKADGAMSDADVFAMLADLHGNAEGARDAVSDGVLFSIYSDDADKVARAADILTGSPVADIESGLIKRDENGKVIANAREFIRKWLAENRPDGIFRHPEVGEVMLTVRGVKNSLSHFSADIHVDALPAVPYVLENSAVLEYSKDKNGDNVENVILAAPANIGGKRHYVVVRLRKDLKSGQKPQFYVVAAQLETDAQRETALAVETRSSHDGHIAGGKNRLLNILHSALISVNQIKSAAGNTGTVDAGIADFDTEAVRFSRAVNIGAAISHITGKKSDLRNALKDRWDASKGIQLQFLGRRQIEDIYGGDLDGLKEYGRLSELFGADANKAVTEADKVVREWGRLKKADAKALADLMHDATLAKVDADPLMRGDAQKRLDGIRTALDIADGKIVKARAVIASADARIARADAAYNKASEAAKKAQSALLAAEEKAGREILADEADMRLRRLFYADSEAKRALRHAEADVMAESRAKTDAVQMLKQARADVRRLEKDEVGAQKALEGLALLNRRFAKLPDAAQKVYRKARDDYRAHFGQVRDALAERLARSGQDAEIVRRLKERFDNELGGVYFPLARFGDYLVVVKDADGNSVNVSRAETLSEAEKLRDALKADFGAGFKVSPVMKSRDYIQSRDAVSGGFMKELGEAVGMLDLDPAQQAQLNDTLTQLYLNSLPDTSWAKHGIHRKGVPGFSDDARRAYAQNMGSGANYLAKLRYADRMAEQLDVMQDFVDGRKYEEGFNQRQLQRVADEMRKRHEAVMNPNPSKLAQALTGFGFLWMMGMSPASAIVNLSQTAMVAYPVMAAKWGYADAARELLRASKQIGLKVGEKFNTIEDSLNEDEKAAFQKAVDYGVIDLSQAHDLAGVANGDPGLAGSAWQKVMDKASWLFHHAEKFNRQVTFVAAYRLAKRAGADSEAAFEQAKKATYDGHFDYAAQNRPRFMMGNVAKVVFLFKQYSQNILYALGRNAYLAFKGDKEARKTLAGLLVSHAMASGILGLPFVSTLLAVASMLGSDDDDPWDAEAALRNMLADTFGDKAGEVLAKGFSRLTPLDVSGRLGLNQLVFPDIQDGLAGKKWAESLVVGSTGAVVGAGIGAADGVQKILDGRYMEGLESMLPVAIRNPLKAVRYATDGQVDKSGITVKDDFNLFELAGQAAGFRSSDLALKQEGKSAVYRRDRALSAARAKILSAMAKAVMEQDAAALRALRGVVAQWNRKHPERAIKSENIMAGVRNRQRRVAGAKDGIYLSDKHSDARTDGGFAFGH</sequence>
<accession>A0A378VPT3</accession>
<feature type="coiled-coil region" evidence="1">
    <location>
        <begin position="2146"/>
        <end position="2173"/>
    </location>
</feature>